<feature type="region of interest" description="Disordered" evidence="4">
    <location>
        <begin position="10"/>
        <end position="57"/>
    </location>
</feature>
<feature type="compositionally biased region" description="Low complexity" evidence="4">
    <location>
        <begin position="297"/>
        <end position="309"/>
    </location>
</feature>
<evidence type="ECO:0000256" key="2">
    <source>
        <dbReference type="ARBA" id="ARBA00024341"/>
    </source>
</evidence>
<dbReference type="PROSITE" id="PS50096">
    <property type="entry name" value="IQ"/>
    <property type="match status" value="2"/>
</dbReference>
<dbReference type="PANTHER" id="PTHR32295">
    <property type="entry name" value="IQ-DOMAIN 5-RELATED"/>
    <property type="match status" value="1"/>
</dbReference>
<feature type="region of interest" description="Disordered" evidence="4">
    <location>
        <begin position="327"/>
        <end position="358"/>
    </location>
</feature>
<dbReference type="Pfam" id="PF00612">
    <property type="entry name" value="IQ"/>
    <property type="match status" value="1"/>
</dbReference>
<reference evidence="6 7" key="1">
    <citation type="submission" date="2018-06" db="EMBL/GenBank/DDBJ databases">
        <title>The Genome of Cuscuta australis (Dodder) Provides Insight into the Evolution of Plant Parasitism.</title>
        <authorList>
            <person name="Liu H."/>
        </authorList>
    </citation>
    <scope>NUCLEOTIDE SEQUENCE [LARGE SCALE GENOMIC DNA]</scope>
    <source>
        <strain evidence="7">cv. Yunnan</strain>
        <tissue evidence="6">Vines</tissue>
    </source>
</reference>
<evidence type="ECO:0000313" key="7">
    <source>
        <dbReference type="Proteomes" id="UP000249390"/>
    </source>
</evidence>
<evidence type="ECO:0000256" key="3">
    <source>
        <dbReference type="ARBA" id="ARBA00024378"/>
    </source>
</evidence>
<organism evidence="6 7">
    <name type="scientific">Cuscuta australis</name>
    <dbReference type="NCBI Taxonomy" id="267555"/>
    <lineage>
        <taxon>Eukaryota</taxon>
        <taxon>Viridiplantae</taxon>
        <taxon>Streptophyta</taxon>
        <taxon>Embryophyta</taxon>
        <taxon>Tracheophyta</taxon>
        <taxon>Spermatophyta</taxon>
        <taxon>Magnoliopsida</taxon>
        <taxon>eudicotyledons</taxon>
        <taxon>Gunneridae</taxon>
        <taxon>Pentapetalae</taxon>
        <taxon>asterids</taxon>
        <taxon>lamiids</taxon>
        <taxon>Solanales</taxon>
        <taxon>Convolvulaceae</taxon>
        <taxon>Cuscuteae</taxon>
        <taxon>Cuscuta</taxon>
        <taxon>Cuscuta subgen. Grammica</taxon>
        <taxon>Cuscuta sect. Cleistogrammica</taxon>
    </lineage>
</organism>
<evidence type="ECO:0000259" key="5">
    <source>
        <dbReference type="Pfam" id="PF13178"/>
    </source>
</evidence>
<dbReference type="InterPro" id="IPR025064">
    <property type="entry name" value="DUF4005"/>
</dbReference>
<dbReference type="Gene3D" id="1.20.5.190">
    <property type="match status" value="1"/>
</dbReference>
<gene>
    <name evidence="6" type="ORF">DM860_016040</name>
</gene>
<dbReference type="PANTHER" id="PTHR32295:SF174">
    <property type="entry name" value="PROTEIN IQ-DOMAIN 24"/>
    <property type="match status" value="1"/>
</dbReference>
<dbReference type="Proteomes" id="UP000249390">
    <property type="component" value="Unassembled WGS sequence"/>
</dbReference>
<dbReference type="GO" id="GO:0005516">
    <property type="term" value="F:calmodulin binding"/>
    <property type="evidence" value="ECO:0007669"/>
    <property type="project" value="UniProtKB-KW"/>
</dbReference>
<feature type="region of interest" description="Disordered" evidence="4">
    <location>
        <begin position="280"/>
        <end position="312"/>
    </location>
</feature>
<dbReference type="InterPro" id="IPR000048">
    <property type="entry name" value="IQ_motif_EF-hand-BS"/>
</dbReference>
<sequence>MGKASRWFRALLGSKKSSPGSPKAKKSNARNSGGVTRGTHSHRNGGDASAPKSHTSDANKHAIAVAAATAAVAEAALAAAQAAAEVVRLTSGNRPAAAYVSSSFDRRREWAAVKIQSEFRAYLARRALRALKGLVKLQALVRGRIVRKQSADMLRRMQAMARIQARACANRSLLSDASNGSKIHHRGSSSLSRFEYLQQQQQHSCSTIDGSNLKRCYSKSNKAENMNMGRMDSGSKWLDHWMEEYARNNSHLLNMARGYDDGEKSDKILEIDNGQASRTYYNSMSSSSNLKKPNPASLSSGEVSSSSQSVKFPREVNQEGKWMVDQSPSAAFHSSSKHGGSSRSHRGGGGGRGPFTPNRSECTQSLCFSDFPNYMANTQSFSAKVRSHSAPRQRMQQKLVTGRCDTDTVSEKSWSIRGNFMGKGHAGSGRMVMQTHLSS</sequence>
<feature type="domain" description="DUF4005" evidence="5">
    <location>
        <begin position="332"/>
        <end position="400"/>
    </location>
</feature>
<keyword evidence="7" id="KW-1185">Reference proteome</keyword>
<evidence type="ECO:0000313" key="6">
    <source>
        <dbReference type="EMBL" id="RAL52191.1"/>
    </source>
</evidence>
<keyword evidence="1" id="KW-0112">Calmodulin-binding</keyword>
<evidence type="ECO:0000256" key="4">
    <source>
        <dbReference type="SAM" id="MobiDB-lite"/>
    </source>
</evidence>
<proteinExistence type="inferred from homology"/>
<feature type="compositionally biased region" description="Low complexity" evidence="4">
    <location>
        <begin position="333"/>
        <end position="342"/>
    </location>
</feature>
<dbReference type="Pfam" id="PF13178">
    <property type="entry name" value="DUF4005"/>
    <property type="match status" value="1"/>
</dbReference>
<dbReference type="CDD" id="cd23767">
    <property type="entry name" value="IQCD"/>
    <property type="match status" value="1"/>
</dbReference>
<evidence type="ECO:0000256" key="1">
    <source>
        <dbReference type="ARBA" id="ARBA00022860"/>
    </source>
</evidence>
<dbReference type="EMBL" id="NQVE01000035">
    <property type="protein sequence ID" value="RAL52191.1"/>
    <property type="molecule type" value="Genomic_DNA"/>
</dbReference>
<comment type="subunit">
    <text evidence="3">Binds to multiple calmodulin (CaM) in the presence of Ca(2+) and CaM-like proteins.</text>
</comment>
<comment type="caution">
    <text evidence="6">The sequence shown here is derived from an EMBL/GenBank/DDBJ whole genome shotgun (WGS) entry which is preliminary data.</text>
</comment>
<name>A0A328E6U3_9ASTE</name>
<dbReference type="AlphaFoldDB" id="A0A328E6U3"/>
<protein>
    <recommendedName>
        <fullName evidence="5">DUF4005 domain-containing protein</fullName>
    </recommendedName>
</protein>
<comment type="similarity">
    <text evidence="2">Belongs to the IQD family.</text>
</comment>
<accession>A0A328E6U3</accession>
<feature type="compositionally biased region" description="Low complexity" evidence="4">
    <location>
        <begin position="10"/>
        <end position="22"/>
    </location>
</feature>